<evidence type="ECO:0000313" key="4">
    <source>
        <dbReference type="Proteomes" id="UP000594468"/>
    </source>
</evidence>
<dbReference type="KEGG" id="pmet:G4Y79_07955"/>
<keyword evidence="4" id="KW-1185">Reference proteome</keyword>
<name>A0A7S8ECA6_9CHLR</name>
<keyword evidence="2" id="KW-0472">Membrane</keyword>
<dbReference type="AlphaFoldDB" id="A0A7S8ECA6"/>
<gene>
    <name evidence="3" type="ORF">G4Y79_07955</name>
</gene>
<dbReference type="Proteomes" id="UP000594468">
    <property type="component" value="Chromosome"/>
</dbReference>
<sequence>MWRKALIATVILFIFSIAMNLITQSIILTAYENEALLESLNMTIGTFIATASWVSRILNLGITFLVIWWALRSTTPPRKQKRAYDAVYDDLRAQQMRNEPQYEAQYEDEAMQYSGKLSEEPYQAEYQPAEHLAEVAHENRPSQIKKGT</sequence>
<protein>
    <submittedName>
        <fullName evidence="3">Uncharacterized protein</fullName>
    </submittedName>
</protein>
<feature type="region of interest" description="Disordered" evidence="1">
    <location>
        <begin position="128"/>
        <end position="148"/>
    </location>
</feature>
<organism evidence="3 4">
    <name type="scientific">Phototrophicus methaneseepsis</name>
    <dbReference type="NCBI Taxonomy" id="2710758"/>
    <lineage>
        <taxon>Bacteria</taxon>
        <taxon>Bacillati</taxon>
        <taxon>Chloroflexota</taxon>
        <taxon>Candidatus Thermofontia</taxon>
        <taxon>Phototrophicales</taxon>
        <taxon>Phototrophicaceae</taxon>
        <taxon>Phototrophicus</taxon>
    </lineage>
</organism>
<keyword evidence="2" id="KW-0812">Transmembrane</keyword>
<evidence type="ECO:0000313" key="3">
    <source>
        <dbReference type="EMBL" id="QPC84296.1"/>
    </source>
</evidence>
<evidence type="ECO:0000256" key="2">
    <source>
        <dbReference type="SAM" id="Phobius"/>
    </source>
</evidence>
<evidence type="ECO:0000256" key="1">
    <source>
        <dbReference type="SAM" id="MobiDB-lite"/>
    </source>
</evidence>
<dbReference type="EMBL" id="CP062983">
    <property type="protein sequence ID" value="QPC84296.1"/>
    <property type="molecule type" value="Genomic_DNA"/>
</dbReference>
<keyword evidence="2" id="KW-1133">Transmembrane helix</keyword>
<proteinExistence type="predicted"/>
<feature type="transmembrane region" description="Helical" evidence="2">
    <location>
        <begin position="44"/>
        <end position="71"/>
    </location>
</feature>
<feature type="compositionally biased region" description="Basic and acidic residues" evidence="1">
    <location>
        <begin position="131"/>
        <end position="140"/>
    </location>
</feature>
<reference evidence="3 4" key="1">
    <citation type="submission" date="2020-02" db="EMBL/GenBank/DDBJ databases">
        <authorList>
            <person name="Zheng R.K."/>
            <person name="Sun C.M."/>
        </authorList>
    </citation>
    <scope>NUCLEOTIDE SEQUENCE [LARGE SCALE GENOMIC DNA]</scope>
    <source>
        <strain evidence="4">rifampicinis</strain>
    </source>
</reference>
<dbReference type="RefSeq" id="WP_195172359.1">
    <property type="nucleotide sequence ID" value="NZ_CP062983.1"/>
</dbReference>
<accession>A0A7S8ECA6</accession>